<gene>
    <name evidence="1" type="ORF">SAMN05192563_1003192</name>
</gene>
<sequence length="78" mass="8456">MDAGANGSDQRGEHRAVALKIGLPGHVADTSAGHDPSLGQPHREFEQECALMGRLISLCIEYRYALSRQIVGRDNLQA</sequence>
<proteinExistence type="predicted"/>
<dbReference type="Proteomes" id="UP000198844">
    <property type="component" value="Unassembled WGS sequence"/>
</dbReference>
<accession>A0A1I7A9K5</accession>
<evidence type="ECO:0000313" key="2">
    <source>
        <dbReference type="Proteomes" id="UP000198844"/>
    </source>
</evidence>
<protein>
    <submittedName>
        <fullName evidence="1">Uncharacterized protein</fullName>
    </submittedName>
</protein>
<dbReference type="EMBL" id="FPBH01000003">
    <property type="protein sequence ID" value="SFT71520.1"/>
    <property type="molecule type" value="Genomic_DNA"/>
</dbReference>
<reference evidence="1 2" key="1">
    <citation type="submission" date="2016-10" db="EMBL/GenBank/DDBJ databases">
        <authorList>
            <person name="de Groot N.N."/>
        </authorList>
    </citation>
    <scope>NUCLEOTIDE SEQUENCE [LARGE SCALE GENOMIC DNA]</scope>
    <source>
        <strain evidence="1 2">LMG 27731</strain>
    </source>
</reference>
<dbReference type="AlphaFoldDB" id="A0A1I7A9K5"/>
<name>A0A1I7A9K5_9BURK</name>
<organism evidence="1 2">
    <name type="scientific">Paraburkholderia aspalathi</name>
    <dbReference type="NCBI Taxonomy" id="1324617"/>
    <lineage>
        <taxon>Bacteria</taxon>
        <taxon>Pseudomonadati</taxon>
        <taxon>Pseudomonadota</taxon>
        <taxon>Betaproteobacteria</taxon>
        <taxon>Burkholderiales</taxon>
        <taxon>Burkholderiaceae</taxon>
        <taxon>Paraburkholderia</taxon>
    </lineage>
</organism>
<evidence type="ECO:0000313" key="1">
    <source>
        <dbReference type="EMBL" id="SFT71520.1"/>
    </source>
</evidence>